<name>A0A146KA58_9EUKA</name>
<dbReference type="AlphaFoldDB" id="A0A146KA58"/>
<evidence type="ECO:0000256" key="1">
    <source>
        <dbReference type="ARBA" id="ARBA00023002"/>
    </source>
</evidence>
<gene>
    <name evidence="2" type="ORF">TPC1_15389</name>
</gene>
<protein>
    <submittedName>
        <fullName evidence="2">Malate dehydrogenase</fullName>
    </submittedName>
</protein>
<dbReference type="GO" id="GO:0016616">
    <property type="term" value="F:oxidoreductase activity, acting on the CH-OH group of donors, NAD or NADP as acceptor"/>
    <property type="evidence" value="ECO:0007669"/>
    <property type="project" value="InterPro"/>
</dbReference>
<dbReference type="InterPro" id="IPR010945">
    <property type="entry name" value="Malate_DH_type2"/>
</dbReference>
<evidence type="ECO:0000313" key="2">
    <source>
        <dbReference type="EMBL" id="JAP92615.1"/>
    </source>
</evidence>
<dbReference type="SUPFAM" id="SSF56327">
    <property type="entry name" value="LDH C-terminal domain-like"/>
    <property type="match status" value="1"/>
</dbReference>
<dbReference type="InterPro" id="IPR015955">
    <property type="entry name" value="Lactate_DH/Glyco_Ohase_4_C"/>
</dbReference>
<dbReference type="EMBL" id="GDID01003991">
    <property type="protein sequence ID" value="JAP92615.1"/>
    <property type="molecule type" value="Transcribed_RNA"/>
</dbReference>
<dbReference type="GO" id="GO:0016615">
    <property type="term" value="F:malate dehydrogenase activity"/>
    <property type="evidence" value="ECO:0007669"/>
    <property type="project" value="InterPro"/>
</dbReference>
<organism evidence="2">
    <name type="scientific">Trepomonas sp. PC1</name>
    <dbReference type="NCBI Taxonomy" id="1076344"/>
    <lineage>
        <taxon>Eukaryota</taxon>
        <taxon>Metamonada</taxon>
        <taxon>Diplomonadida</taxon>
        <taxon>Hexamitidae</taxon>
        <taxon>Hexamitinae</taxon>
        <taxon>Trepomonas</taxon>
    </lineage>
</organism>
<sequence length="98" mass="11319">MFRVAELNLNDEQERQHKCLILKTYVKKLTPSHVTAMSRLDHNRTIGQLAEQLQVTPGAMKNVFVLGNHSIEWCQLCATLHAMAKWQMIWLTQSTQSK</sequence>
<accession>A0A146KA58</accession>
<reference evidence="2" key="1">
    <citation type="submission" date="2015-07" db="EMBL/GenBank/DDBJ databases">
        <title>Adaptation to a free-living lifestyle via gene acquisitions in the diplomonad Trepomonas sp. PC1.</title>
        <authorList>
            <person name="Xu F."/>
            <person name="Jerlstrom-Hultqvist J."/>
            <person name="Kolisko M."/>
            <person name="Simpson A.G.B."/>
            <person name="Roger A.J."/>
            <person name="Svard S.G."/>
            <person name="Andersson J.O."/>
        </authorList>
    </citation>
    <scope>NUCLEOTIDE SEQUENCE</scope>
    <source>
        <strain evidence="2">PC1</strain>
    </source>
</reference>
<keyword evidence="1" id="KW-0560">Oxidoreductase</keyword>
<proteinExistence type="predicted"/>
<dbReference type="GO" id="GO:0006108">
    <property type="term" value="P:malate metabolic process"/>
    <property type="evidence" value="ECO:0007669"/>
    <property type="project" value="InterPro"/>
</dbReference>
<dbReference type="PANTHER" id="PTHR23382">
    <property type="entry name" value="MALATE DEHYDROGENASE"/>
    <property type="match status" value="1"/>
</dbReference>
<dbReference type="Gene3D" id="3.90.110.10">
    <property type="entry name" value="Lactate dehydrogenase/glycoside hydrolase, family 4, C-terminal"/>
    <property type="match status" value="1"/>
</dbReference>